<evidence type="ECO:0000256" key="4">
    <source>
        <dbReference type="ARBA" id="ARBA00035227"/>
    </source>
</evidence>
<reference evidence="7" key="1">
    <citation type="journal article" date="2018" name="PLoS ONE">
        <title>Chinook salmon (Oncorhynchus tshawytscha) genome and transcriptome.</title>
        <authorList>
            <person name="Christensen K.A."/>
            <person name="Leong J.S."/>
            <person name="Sakhrani D."/>
            <person name="Biagi C.A."/>
            <person name="Minkley D.R."/>
            <person name="Withler R.E."/>
            <person name="Rondeau E.B."/>
            <person name="Koop B.F."/>
            <person name="Devlin R.H."/>
        </authorList>
    </citation>
    <scope>NUCLEOTIDE SEQUENCE [LARGE SCALE GENOMIC DNA]</scope>
</reference>
<dbReference type="AlphaFoldDB" id="A0AAZ3PNI0"/>
<evidence type="ECO:0000256" key="2">
    <source>
        <dbReference type="ARBA" id="ARBA00022980"/>
    </source>
</evidence>
<gene>
    <name evidence="6" type="primary">LOC112214482</name>
</gene>
<evidence type="ECO:0000256" key="1">
    <source>
        <dbReference type="ARBA" id="ARBA00009875"/>
    </source>
</evidence>
<dbReference type="GO" id="GO:0005840">
    <property type="term" value="C:ribosome"/>
    <property type="evidence" value="ECO:0007669"/>
    <property type="project" value="UniProtKB-KW"/>
</dbReference>
<keyword evidence="3" id="KW-0687">Ribonucleoprotein</keyword>
<dbReference type="Ensembl" id="ENSOTST00005156169.1">
    <property type="protein sequence ID" value="ENSOTSP00005117713.1"/>
    <property type="gene ID" value="ENSOTSG00005013367.2"/>
</dbReference>
<sequence length="320" mass="37846">MVQRLTYRRRLSYNTASNKTRLSRTPGNRIVYLYTKKVGKAPKSACGICPGRLRGIRAVRPQVLMRLSKTKKHVSRAYGGAMCAKCVRDRNVSRPDPQSLPSIDPVDSSVGKICFSFGPFNNRAIRSLFQQDVVSIPYVMPYWNGFIDNICWKKVWMLPHTYLLVNKIKEVSFKIIHKYYPANHYMKKFMENINSNCSFCNDHPETVLYLFWHCMHVRKLWQDISRFIIEHIYEDFTLLWRDVLFGFFTYNRNKLKLFYVINFIILLAKFHIHKCKFTNRKPHFRTLQIEIELYFKTVKCSTNKKAVRIVSICMSLKVLV</sequence>
<dbReference type="GO" id="GO:1990904">
    <property type="term" value="C:ribonucleoprotein complex"/>
    <property type="evidence" value="ECO:0007669"/>
    <property type="project" value="UniProtKB-KW"/>
</dbReference>
<dbReference type="InterPro" id="IPR018065">
    <property type="entry name" value="Ribosomal_eL34_CS"/>
</dbReference>
<dbReference type="PANTHER" id="PTHR46595">
    <property type="entry name" value="60S RIBOSOMAL PROTEIN L34"/>
    <property type="match status" value="1"/>
</dbReference>
<evidence type="ECO:0000256" key="5">
    <source>
        <dbReference type="ARBA" id="ARBA00035333"/>
    </source>
</evidence>
<proteinExistence type="inferred from homology"/>
<dbReference type="InterPro" id="IPR038562">
    <property type="entry name" value="Ribosomal_eL34_C_sf"/>
</dbReference>
<dbReference type="GO" id="GO:0006412">
    <property type="term" value="P:translation"/>
    <property type="evidence" value="ECO:0007669"/>
    <property type="project" value="InterPro"/>
</dbReference>
<keyword evidence="7" id="KW-1185">Reference proteome</keyword>
<accession>A0AAZ3PNI0</accession>
<dbReference type="GeneTree" id="ENSGT00390000008294"/>
<evidence type="ECO:0000313" key="6">
    <source>
        <dbReference type="Ensembl" id="ENSOTSP00005117713.1"/>
    </source>
</evidence>
<protein>
    <recommendedName>
        <fullName evidence="4">Large ribosomal subunit protein eL34</fullName>
    </recommendedName>
    <alternativeName>
        <fullName evidence="5">60S ribosomal protein L34</fullName>
    </alternativeName>
</protein>
<reference evidence="6" key="3">
    <citation type="submission" date="2025-09" db="UniProtKB">
        <authorList>
            <consortium name="Ensembl"/>
        </authorList>
    </citation>
    <scope>IDENTIFICATION</scope>
</reference>
<comment type="similarity">
    <text evidence="1">Belongs to the eukaryotic ribosomal protein eL34 family.</text>
</comment>
<dbReference type="Gene3D" id="6.20.340.10">
    <property type="match status" value="1"/>
</dbReference>
<dbReference type="Gene3D" id="6.20.370.70">
    <property type="match status" value="1"/>
</dbReference>
<dbReference type="InterPro" id="IPR008195">
    <property type="entry name" value="Ribosomal_eL34"/>
</dbReference>
<name>A0AAZ3PNI0_ONCTS</name>
<dbReference type="PROSITE" id="PS01145">
    <property type="entry name" value="RIBOSOMAL_L34E"/>
    <property type="match status" value="1"/>
</dbReference>
<dbReference type="GO" id="GO:0003735">
    <property type="term" value="F:structural constituent of ribosome"/>
    <property type="evidence" value="ECO:0007669"/>
    <property type="project" value="InterPro"/>
</dbReference>
<evidence type="ECO:0000256" key="3">
    <source>
        <dbReference type="ARBA" id="ARBA00023274"/>
    </source>
</evidence>
<evidence type="ECO:0000313" key="7">
    <source>
        <dbReference type="Proteomes" id="UP000694402"/>
    </source>
</evidence>
<dbReference type="Pfam" id="PF01199">
    <property type="entry name" value="Ribosomal_L34e"/>
    <property type="match status" value="1"/>
</dbReference>
<keyword evidence="2" id="KW-0689">Ribosomal protein</keyword>
<dbReference type="Proteomes" id="UP000694402">
    <property type="component" value="Unassembled WGS sequence"/>
</dbReference>
<reference evidence="6" key="2">
    <citation type="submission" date="2025-08" db="UniProtKB">
        <authorList>
            <consortium name="Ensembl"/>
        </authorList>
    </citation>
    <scope>IDENTIFICATION</scope>
</reference>
<organism evidence="6 7">
    <name type="scientific">Oncorhynchus tshawytscha</name>
    <name type="common">Chinook salmon</name>
    <name type="synonym">Salmo tshawytscha</name>
    <dbReference type="NCBI Taxonomy" id="74940"/>
    <lineage>
        <taxon>Eukaryota</taxon>
        <taxon>Metazoa</taxon>
        <taxon>Chordata</taxon>
        <taxon>Craniata</taxon>
        <taxon>Vertebrata</taxon>
        <taxon>Euteleostomi</taxon>
        <taxon>Actinopterygii</taxon>
        <taxon>Neopterygii</taxon>
        <taxon>Teleostei</taxon>
        <taxon>Protacanthopterygii</taxon>
        <taxon>Salmoniformes</taxon>
        <taxon>Salmonidae</taxon>
        <taxon>Salmoninae</taxon>
        <taxon>Oncorhynchus</taxon>
    </lineage>
</organism>
<dbReference type="PRINTS" id="PR01250">
    <property type="entry name" value="RIBOSOMALL34"/>
</dbReference>